<dbReference type="InterPro" id="IPR013320">
    <property type="entry name" value="ConA-like_dom_sf"/>
</dbReference>
<dbReference type="PROSITE" id="PS50089">
    <property type="entry name" value="ZF_RING_2"/>
    <property type="match status" value="1"/>
</dbReference>
<dbReference type="GO" id="GO:0004842">
    <property type="term" value="F:ubiquitin-protein transferase activity"/>
    <property type="evidence" value="ECO:0007669"/>
    <property type="project" value="InterPro"/>
</dbReference>
<dbReference type="InterPro" id="IPR050143">
    <property type="entry name" value="TRIM/RBCC"/>
</dbReference>
<evidence type="ECO:0000259" key="6">
    <source>
        <dbReference type="PROSITE" id="PS50119"/>
    </source>
</evidence>
<dbReference type="PROSITE" id="PS00518">
    <property type="entry name" value="ZF_RING_1"/>
    <property type="match status" value="1"/>
</dbReference>
<evidence type="ECO:0000259" key="5">
    <source>
        <dbReference type="PROSITE" id="PS50089"/>
    </source>
</evidence>
<dbReference type="OrthoDB" id="654191at2759"/>
<dbReference type="PANTHER" id="PTHR24103">
    <property type="entry name" value="E3 UBIQUITIN-PROTEIN LIGASE TRIM"/>
    <property type="match status" value="1"/>
</dbReference>
<gene>
    <name evidence="7" type="ORF">IRJ41_006354</name>
</gene>
<feature type="domain" description="RING-type" evidence="5">
    <location>
        <begin position="11"/>
        <end position="50"/>
    </location>
</feature>
<dbReference type="GO" id="GO:0016567">
    <property type="term" value="P:protein ubiquitination"/>
    <property type="evidence" value="ECO:0007669"/>
    <property type="project" value="InterPro"/>
</dbReference>
<dbReference type="Proteomes" id="UP001059041">
    <property type="component" value="Linkage Group LG8"/>
</dbReference>
<evidence type="ECO:0000313" key="8">
    <source>
        <dbReference type="Proteomes" id="UP001059041"/>
    </source>
</evidence>
<dbReference type="InterPro" id="IPR013083">
    <property type="entry name" value="Znf_RING/FYVE/PHD"/>
</dbReference>
<feature type="domain" description="B box-type" evidence="6">
    <location>
        <begin position="90"/>
        <end position="131"/>
    </location>
</feature>
<evidence type="ECO:0000256" key="2">
    <source>
        <dbReference type="ARBA" id="ARBA00022771"/>
    </source>
</evidence>
<dbReference type="InterPro" id="IPR017907">
    <property type="entry name" value="Znf_RING_CS"/>
</dbReference>
<evidence type="ECO:0000256" key="3">
    <source>
        <dbReference type="ARBA" id="ARBA00022833"/>
    </source>
</evidence>
<dbReference type="InterPro" id="IPR003613">
    <property type="entry name" value="Ubox_domain"/>
</dbReference>
<keyword evidence="2 4" id="KW-0863">Zinc-finger</keyword>
<evidence type="ECO:0000256" key="4">
    <source>
        <dbReference type="PROSITE-ProRule" id="PRU00024"/>
    </source>
</evidence>
<dbReference type="PROSITE" id="PS50119">
    <property type="entry name" value="ZF_BBOX"/>
    <property type="match status" value="1"/>
</dbReference>
<keyword evidence="3" id="KW-0862">Zinc</keyword>
<dbReference type="SUPFAM" id="SSF57845">
    <property type="entry name" value="B-box zinc-binding domain"/>
    <property type="match status" value="1"/>
</dbReference>
<keyword evidence="8" id="KW-1185">Reference proteome</keyword>
<organism evidence="7 8">
    <name type="scientific">Triplophysa rosa</name>
    <name type="common">Cave loach</name>
    <dbReference type="NCBI Taxonomy" id="992332"/>
    <lineage>
        <taxon>Eukaryota</taxon>
        <taxon>Metazoa</taxon>
        <taxon>Chordata</taxon>
        <taxon>Craniata</taxon>
        <taxon>Vertebrata</taxon>
        <taxon>Euteleostomi</taxon>
        <taxon>Actinopterygii</taxon>
        <taxon>Neopterygii</taxon>
        <taxon>Teleostei</taxon>
        <taxon>Ostariophysi</taxon>
        <taxon>Cypriniformes</taxon>
        <taxon>Nemacheilidae</taxon>
        <taxon>Triplophysa</taxon>
    </lineage>
</organism>
<dbReference type="CDD" id="cd19800">
    <property type="entry name" value="Bbox2_xNF7-like"/>
    <property type="match status" value="1"/>
</dbReference>
<dbReference type="SUPFAM" id="SSF57850">
    <property type="entry name" value="RING/U-box"/>
    <property type="match status" value="1"/>
</dbReference>
<dbReference type="SUPFAM" id="SSF49899">
    <property type="entry name" value="Concanavalin A-like lectins/glucanases"/>
    <property type="match status" value="1"/>
</dbReference>
<dbReference type="Gene3D" id="3.30.40.10">
    <property type="entry name" value="Zinc/RING finger domain, C3HC4 (zinc finger)"/>
    <property type="match status" value="1"/>
</dbReference>
<dbReference type="SMART" id="SM00184">
    <property type="entry name" value="RING"/>
    <property type="match status" value="1"/>
</dbReference>
<dbReference type="SMART" id="SM00504">
    <property type="entry name" value="Ubox"/>
    <property type="match status" value="1"/>
</dbReference>
<sequence length="469" mass="54056">MASNLSSHLTCPVCLCLFNDPTVLPCEHTFCRLCILSYLESGATRCPECRQTFSKQDLKGNRALRNLVEDVQQEQKTNEVKKQQQNARNAHAMLCSEHEEPLKLFCEDDQKLVCLICREGEKHSGHSFKPVKEAMEPYENVAIQALSFIHDENKQVGEMIFRQMNEITKSKERGNNLEERIHAQFKKMHDFLREKEEIMTKQLQRASDSAEAIMKQNASLLGGLQINGNQVMSCLESGLKVTQPERFLQWWSEEGSCVVKEITATDNKDITPFLQAQFRSRLYGNRVISDHFTIGPYESYLPMIVCRDMLDSVKQDLNTSIIDEDMKLSIRKDSHPQLDGQEYFARILPFYSGNRNSNVEDKQTWLYWEVAIGAEPGWENGLTVKYYPKQKNASFLKTFSLVTHKSFEKLALLVKHNKLYAVRGDEETLLVNQVVPRRVGVYIDCEKRQVVYCNADNMSLIHTMWCGDK</sequence>
<evidence type="ECO:0000256" key="1">
    <source>
        <dbReference type="ARBA" id="ARBA00022723"/>
    </source>
</evidence>
<accession>A0A9W8C3K3</accession>
<dbReference type="AlphaFoldDB" id="A0A9W8C3K3"/>
<dbReference type="Gene3D" id="3.30.160.60">
    <property type="entry name" value="Classic Zinc Finger"/>
    <property type="match status" value="1"/>
</dbReference>
<dbReference type="InterPro" id="IPR001841">
    <property type="entry name" value="Znf_RING"/>
</dbReference>
<dbReference type="Pfam" id="PF13445">
    <property type="entry name" value="zf-RING_UBOX"/>
    <property type="match status" value="1"/>
</dbReference>
<dbReference type="SMART" id="SM00336">
    <property type="entry name" value="BBOX"/>
    <property type="match status" value="1"/>
</dbReference>
<keyword evidence="1" id="KW-0479">Metal-binding</keyword>
<dbReference type="Gene3D" id="2.60.120.920">
    <property type="match status" value="1"/>
</dbReference>
<dbReference type="InterPro" id="IPR043136">
    <property type="entry name" value="B30.2/SPRY_sf"/>
</dbReference>
<comment type="caution">
    <text evidence="7">The sequence shown here is derived from an EMBL/GenBank/DDBJ whole genome shotgun (WGS) entry which is preliminary data.</text>
</comment>
<dbReference type="InterPro" id="IPR000315">
    <property type="entry name" value="Znf_B-box"/>
</dbReference>
<dbReference type="GO" id="GO:0008270">
    <property type="term" value="F:zinc ion binding"/>
    <property type="evidence" value="ECO:0007669"/>
    <property type="project" value="UniProtKB-KW"/>
</dbReference>
<dbReference type="Pfam" id="PF00643">
    <property type="entry name" value="zf-B_box"/>
    <property type="match status" value="1"/>
</dbReference>
<protein>
    <submittedName>
        <fullName evidence="7">Zinc-binding protein A33-like</fullName>
    </submittedName>
</protein>
<proteinExistence type="predicted"/>
<reference evidence="7" key="1">
    <citation type="submission" date="2021-02" db="EMBL/GenBank/DDBJ databases">
        <title>Comparative genomics reveals that relaxation of natural selection precedes convergent phenotypic evolution of cavefish.</title>
        <authorList>
            <person name="Peng Z."/>
        </authorList>
    </citation>
    <scope>NUCLEOTIDE SEQUENCE</scope>
    <source>
        <tissue evidence="7">Muscle</tissue>
    </source>
</reference>
<name>A0A9W8C3K3_TRIRA</name>
<dbReference type="EMBL" id="JAFHDT010000008">
    <property type="protein sequence ID" value="KAI7806458.1"/>
    <property type="molecule type" value="Genomic_DNA"/>
</dbReference>
<dbReference type="InterPro" id="IPR027370">
    <property type="entry name" value="Znf-RING_euk"/>
</dbReference>
<evidence type="ECO:0000313" key="7">
    <source>
        <dbReference type="EMBL" id="KAI7806458.1"/>
    </source>
</evidence>